<name>A0AAW1L534_POPJA</name>
<dbReference type="Proteomes" id="UP001458880">
    <property type="component" value="Unassembled WGS sequence"/>
</dbReference>
<comment type="caution">
    <text evidence="1">The sequence shown here is derived from an EMBL/GenBank/DDBJ whole genome shotgun (WGS) entry which is preliminary data.</text>
</comment>
<reference evidence="1 2" key="1">
    <citation type="journal article" date="2024" name="BMC Genomics">
        <title>De novo assembly and annotation of Popillia japonica's genome with initial clues to its potential as an invasive pest.</title>
        <authorList>
            <person name="Cucini C."/>
            <person name="Boschi S."/>
            <person name="Funari R."/>
            <person name="Cardaioli E."/>
            <person name="Iannotti N."/>
            <person name="Marturano G."/>
            <person name="Paoli F."/>
            <person name="Bruttini M."/>
            <person name="Carapelli A."/>
            <person name="Frati F."/>
            <person name="Nardi F."/>
        </authorList>
    </citation>
    <scope>NUCLEOTIDE SEQUENCE [LARGE SCALE GENOMIC DNA]</scope>
    <source>
        <strain evidence="1">DMR45628</strain>
    </source>
</reference>
<organism evidence="1 2">
    <name type="scientific">Popillia japonica</name>
    <name type="common">Japanese beetle</name>
    <dbReference type="NCBI Taxonomy" id="7064"/>
    <lineage>
        <taxon>Eukaryota</taxon>
        <taxon>Metazoa</taxon>
        <taxon>Ecdysozoa</taxon>
        <taxon>Arthropoda</taxon>
        <taxon>Hexapoda</taxon>
        <taxon>Insecta</taxon>
        <taxon>Pterygota</taxon>
        <taxon>Neoptera</taxon>
        <taxon>Endopterygota</taxon>
        <taxon>Coleoptera</taxon>
        <taxon>Polyphaga</taxon>
        <taxon>Scarabaeiformia</taxon>
        <taxon>Scarabaeidae</taxon>
        <taxon>Rutelinae</taxon>
        <taxon>Popillia</taxon>
    </lineage>
</organism>
<dbReference type="EMBL" id="JASPKY010000169">
    <property type="protein sequence ID" value="KAK9728513.1"/>
    <property type="molecule type" value="Genomic_DNA"/>
</dbReference>
<dbReference type="AlphaFoldDB" id="A0AAW1L534"/>
<evidence type="ECO:0000313" key="1">
    <source>
        <dbReference type="EMBL" id="KAK9728513.1"/>
    </source>
</evidence>
<proteinExistence type="predicted"/>
<keyword evidence="2" id="KW-1185">Reference proteome</keyword>
<evidence type="ECO:0000313" key="2">
    <source>
        <dbReference type="Proteomes" id="UP001458880"/>
    </source>
</evidence>
<accession>A0AAW1L534</accession>
<protein>
    <submittedName>
        <fullName evidence="1">Uncharacterized protein</fullName>
    </submittedName>
</protein>
<sequence>MSKSMKTCPRKQKIGKIIFSVVLLTANIDQKILILGDSHVRNTAEILQSTILLTANIDQKILILGDSHVRNTAEILQSTMDRTVYFAVYIAQAI</sequence>
<gene>
    <name evidence="1" type="ORF">QE152_g17908</name>
</gene>